<accession>A0ACB1A0S2</accession>
<dbReference type="EMBL" id="CAVMJV010000056">
    <property type="protein sequence ID" value="CAK5085009.1"/>
    <property type="molecule type" value="Genomic_DNA"/>
</dbReference>
<protein>
    <submittedName>
        <fullName evidence="1">Uncharacterized protein</fullName>
    </submittedName>
</protein>
<comment type="caution">
    <text evidence="1">The sequence shown here is derived from an EMBL/GenBank/DDBJ whole genome shotgun (WGS) entry which is preliminary data.</text>
</comment>
<evidence type="ECO:0000313" key="2">
    <source>
        <dbReference type="Proteomes" id="UP001497535"/>
    </source>
</evidence>
<gene>
    <name evidence="1" type="ORF">MENTE1834_LOCUS32433</name>
</gene>
<evidence type="ECO:0000313" key="1">
    <source>
        <dbReference type="EMBL" id="CAK5085009.1"/>
    </source>
</evidence>
<organism evidence="1 2">
    <name type="scientific">Meloidogyne enterolobii</name>
    <name type="common">Root-knot nematode worm</name>
    <name type="synonym">Meloidogyne mayaguensis</name>
    <dbReference type="NCBI Taxonomy" id="390850"/>
    <lineage>
        <taxon>Eukaryota</taxon>
        <taxon>Metazoa</taxon>
        <taxon>Ecdysozoa</taxon>
        <taxon>Nematoda</taxon>
        <taxon>Chromadorea</taxon>
        <taxon>Rhabditida</taxon>
        <taxon>Tylenchina</taxon>
        <taxon>Tylenchomorpha</taxon>
        <taxon>Tylenchoidea</taxon>
        <taxon>Meloidogynidae</taxon>
        <taxon>Meloidogyninae</taxon>
        <taxon>Meloidogyne</taxon>
    </lineage>
</organism>
<sequence>MTVPAIRLVSKPVRIESLESSKDLQRYSKTRPLINNLSFSFRNNSSFFAFIFFLIFFICVIVFNSINFHYFIKFPFIIFTLIFRLFIYK</sequence>
<keyword evidence="2" id="KW-1185">Reference proteome</keyword>
<proteinExistence type="predicted"/>
<dbReference type="Proteomes" id="UP001497535">
    <property type="component" value="Unassembled WGS sequence"/>
</dbReference>
<name>A0ACB1A0S2_MELEN</name>
<reference evidence="1" key="1">
    <citation type="submission" date="2023-11" db="EMBL/GenBank/DDBJ databases">
        <authorList>
            <person name="Poullet M."/>
        </authorList>
    </citation>
    <scope>NUCLEOTIDE SEQUENCE</scope>
    <source>
        <strain evidence="1">E1834</strain>
    </source>
</reference>